<evidence type="ECO:0000313" key="1">
    <source>
        <dbReference type="EMBL" id="KAA6408378.1"/>
    </source>
</evidence>
<reference evidence="1 2" key="1">
    <citation type="submission" date="2019-09" db="EMBL/GenBank/DDBJ databases">
        <title>The hologenome of the rock-dwelling lichen Lasallia pustulata.</title>
        <authorList>
            <person name="Greshake Tzovaras B."/>
            <person name="Segers F."/>
            <person name="Bicker A."/>
            <person name="Dal Grande F."/>
            <person name="Otte J."/>
            <person name="Hankeln T."/>
            <person name="Schmitt I."/>
            <person name="Ebersberger I."/>
        </authorList>
    </citation>
    <scope>NUCLEOTIDE SEQUENCE [LARGE SCALE GENOMIC DNA]</scope>
    <source>
        <strain evidence="1">A1-1</strain>
    </source>
</reference>
<evidence type="ECO:0000313" key="2">
    <source>
        <dbReference type="Proteomes" id="UP000324767"/>
    </source>
</evidence>
<accession>A0A5M8PHB5</accession>
<gene>
    <name evidence="1" type="ORF">FRX48_08120</name>
</gene>
<sequence>MTTIRHAALYGQITTWASSIKTDISNSSPPMPSKKLTLLSSRTLISTLLDVCSNAPTTIAGTPLSARTLPLPLPPRRDASTILWCTPGSSTHVRLRMLAPALNFPGNPAPANGAVAGILTTAYAIASIQAGVHDGVVPVSQAVDGAWQWVAHHGMTLRTWNTNNHQMTYGVLGAAFLALCQYMQLAGFGTVRFTVWDGVNQVGAGALE</sequence>
<dbReference type="Proteomes" id="UP000324767">
    <property type="component" value="Unassembled WGS sequence"/>
</dbReference>
<dbReference type="EMBL" id="VXIT01000014">
    <property type="protein sequence ID" value="KAA6408378.1"/>
    <property type="molecule type" value="Genomic_DNA"/>
</dbReference>
<comment type="caution">
    <text evidence="1">The sequence shown here is derived from an EMBL/GenBank/DDBJ whole genome shotgun (WGS) entry which is preliminary data.</text>
</comment>
<name>A0A5M8PHB5_9LECA</name>
<proteinExistence type="predicted"/>
<protein>
    <submittedName>
        <fullName evidence="1">Uncharacterized protein</fullName>
    </submittedName>
</protein>
<dbReference type="AlphaFoldDB" id="A0A5M8PHB5"/>
<organism evidence="1 2">
    <name type="scientific">Lasallia pustulata</name>
    <dbReference type="NCBI Taxonomy" id="136370"/>
    <lineage>
        <taxon>Eukaryota</taxon>
        <taxon>Fungi</taxon>
        <taxon>Dikarya</taxon>
        <taxon>Ascomycota</taxon>
        <taxon>Pezizomycotina</taxon>
        <taxon>Lecanoromycetes</taxon>
        <taxon>OSLEUM clade</taxon>
        <taxon>Umbilicariomycetidae</taxon>
        <taxon>Umbilicariales</taxon>
        <taxon>Umbilicariaceae</taxon>
        <taxon>Lasallia</taxon>
    </lineage>
</organism>